<dbReference type="AlphaFoldDB" id="Q23DW1"/>
<feature type="coiled-coil region" evidence="1">
    <location>
        <begin position="571"/>
        <end position="614"/>
    </location>
</feature>
<keyword evidence="5" id="KW-1185">Reference proteome</keyword>
<dbReference type="HOGENOM" id="CLU_437155_0_0_1"/>
<reference evidence="5" key="1">
    <citation type="journal article" date="2006" name="PLoS Biol.">
        <title>Macronuclear genome sequence of the ciliate Tetrahymena thermophila, a model eukaryote.</title>
        <authorList>
            <person name="Eisen J.A."/>
            <person name="Coyne R.S."/>
            <person name="Wu M."/>
            <person name="Wu D."/>
            <person name="Thiagarajan M."/>
            <person name="Wortman J.R."/>
            <person name="Badger J.H."/>
            <person name="Ren Q."/>
            <person name="Amedeo P."/>
            <person name="Jones K.M."/>
            <person name="Tallon L.J."/>
            <person name="Delcher A.L."/>
            <person name="Salzberg S.L."/>
            <person name="Silva J.C."/>
            <person name="Haas B.J."/>
            <person name="Majoros W.H."/>
            <person name="Farzad M."/>
            <person name="Carlton J.M."/>
            <person name="Smith R.K. Jr."/>
            <person name="Garg J."/>
            <person name="Pearlman R.E."/>
            <person name="Karrer K.M."/>
            <person name="Sun L."/>
            <person name="Manning G."/>
            <person name="Elde N.C."/>
            <person name="Turkewitz A.P."/>
            <person name="Asai D.J."/>
            <person name="Wilkes D.E."/>
            <person name="Wang Y."/>
            <person name="Cai H."/>
            <person name="Collins K."/>
            <person name="Stewart B.A."/>
            <person name="Lee S.R."/>
            <person name="Wilamowska K."/>
            <person name="Weinberg Z."/>
            <person name="Ruzzo W.L."/>
            <person name="Wloga D."/>
            <person name="Gaertig J."/>
            <person name="Frankel J."/>
            <person name="Tsao C.-C."/>
            <person name="Gorovsky M.A."/>
            <person name="Keeling P.J."/>
            <person name="Waller R.F."/>
            <person name="Patron N.J."/>
            <person name="Cherry J.M."/>
            <person name="Stover N.A."/>
            <person name="Krieger C.J."/>
            <person name="del Toro C."/>
            <person name="Ryder H.F."/>
            <person name="Williamson S.C."/>
            <person name="Barbeau R.A."/>
            <person name="Hamilton E.P."/>
            <person name="Orias E."/>
        </authorList>
    </citation>
    <scope>NUCLEOTIDE SEQUENCE [LARGE SCALE GENOMIC DNA]</scope>
    <source>
        <strain evidence="5">SB210</strain>
    </source>
</reference>
<dbReference type="RefSeq" id="XP_001014575.1">
    <property type="nucleotide sequence ID" value="XM_001014575.2"/>
</dbReference>
<evidence type="ECO:0000313" key="4">
    <source>
        <dbReference type="EMBL" id="EAR94587.1"/>
    </source>
</evidence>
<feature type="compositionally biased region" description="Low complexity" evidence="2">
    <location>
        <begin position="175"/>
        <end position="188"/>
    </location>
</feature>
<feature type="compositionally biased region" description="Low complexity" evidence="2">
    <location>
        <begin position="326"/>
        <end position="337"/>
    </location>
</feature>
<dbReference type="Proteomes" id="UP000009168">
    <property type="component" value="Unassembled WGS sequence"/>
</dbReference>
<dbReference type="KEGG" id="tet:TTHERM_00043820"/>
<feature type="compositionally biased region" description="Basic and acidic residues" evidence="2">
    <location>
        <begin position="12"/>
        <end position="47"/>
    </location>
</feature>
<dbReference type="PROSITE" id="PS50151">
    <property type="entry name" value="UVR"/>
    <property type="match status" value="1"/>
</dbReference>
<evidence type="ECO:0000256" key="2">
    <source>
        <dbReference type="SAM" id="MobiDB-lite"/>
    </source>
</evidence>
<organism evidence="4 5">
    <name type="scientific">Tetrahymena thermophila (strain SB210)</name>
    <dbReference type="NCBI Taxonomy" id="312017"/>
    <lineage>
        <taxon>Eukaryota</taxon>
        <taxon>Sar</taxon>
        <taxon>Alveolata</taxon>
        <taxon>Ciliophora</taxon>
        <taxon>Intramacronucleata</taxon>
        <taxon>Oligohymenophorea</taxon>
        <taxon>Hymenostomatida</taxon>
        <taxon>Tetrahymenina</taxon>
        <taxon>Tetrahymenidae</taxon>
        <taxon>Tetrahymena</taxon>
    </lineage>
</organism>
<dbReference type="GeneID" id="7841272"/>
<keyword evidence="1" id="KW-0175">Coiled coil</keyword>
<dbReference type="EMBL" id="GG662712">
    <property type="protein sequence ID" value="EAR94587.1"/>
    <property type="molecule type" value="Genomic_DNA"/>
</dbReference>
<sequence length="626" mass="71553">MMQELMKKMAQKKSETQDKQESNETDEQLREKEERKQRQLEAKRLVESKLLNQSQVNNQNEDEQPQSNIVCSSSAPPPPPLIISIVTNTSAPPPPPLMINPSSNNNSSKIQQNGKQNPPQIPIVPPNMPVQKSLIKQKEQKEIISDETKQNLANQRKEAQKLIEQSLQGNKAVESSNTSNSSQQNTNQDVKIVISQTAPPPPPFLNFNATGNNTSILPPPPPPFNPTSLNTKTNNANQSQAEQQQKMQENLKNSQNLQSKNEDFIHSELKKEMQNNIKEAQKSLEEQISSKGKSQQNTVQDVKIVTNTTAPPPPPIGTLFPPPIVQTNKNKTNNQSTKQDEYETPTPYNDQESQIAKQLIQQNTQDSSLKQSNSQNCEEKEVKEIKTNISNRNTNVQIESKFIADKLIGRNSSQNDSPVRKSRAQTHKPIPQLFNFQVNKNTINEWFKEAHEIKTLAPWSSFKKVQFNTIQKQIRQQKYPEQSVLYFKKCAILVDQLEGYIQNTYNDENLKKYRKSTQSIIEQREQQIQTQENIQKEQQIVKLNTKLYDKTIKSMNALMSQKIEQNQFEDCIALRDSIKRLQQLKSQIESEANEEEKTKKINFLNKELADLLQSGQQSTEGKQQKK</sequence>
<protein>
    <recommendedName>
        <fullName evidence="3">UVR domain-containing protein</fullName>
    </recommendedName>
</protein>
<feature type="region of interest" description="Disordered" evidence="2">
    <location>
        <begin position="1"/>
        <end position="127"/>
    </location>
</feature>
<evidence type="ECO:0000259" key="3">
    <source>
        <dbReference type="PROSITE" id="PS50151"/>
    </source>
</evidence>
<name>Q23DW1_TETTS</name>
<evidence type="ECO:0000256" key="1">
    <source>
        <dbReference type="SAM" id="Coils"/>
    </source>
</evidence>
<evidence type="ECO:0000313" key="5">
    <source>
        <dbReference type="Proteomes" id="UP000009168"/>
    </source>
</evidence>
<dbReference type="InParanoid" id="Q23DW1"/>
<feature type="compositionally biased region" description="Polar residues" evidence="2">
    <location>
        <begin position="207"/>
        <end position="216"/>
    </location>
</feature>
<feature type="domain" description="UVR" evidence="3">
    <location>
        <begin position="549"/>
        <end position="584"/>
    </location>
</feature>
<feature type="region of interest" description="Disordered" evidence="2">
    <location>
        <begin position="145"/>
        <end position="262"/>
    </location>
</feature>
<gene>
    <name evidence="4" type="ORF">TTHERM_00043820</name>
</gene>
<dbReference type="InterPro" id="IPR001943">
    <property type="entry name" value="UVR_dom"/>
</dbReference>
<feature type="compositionally biased region" description="Low complexity" evidence="2">
    <location>
        <begin position="99"/>
        <end position="108"/>
    </location>
</feature>
<feature type="compositionally biased region" description="Polar residues" evidence="2">
    <location>
        <begin position="50"/>
        <end position="71"/>
    </location>
</feature>
<feature type="region of interest" description="Disordered" evidence="2">
    <location>
        <begin position="306"/>
        <end position="348"/>
    </location>
</feature>
<proteinExistence type="predicted"/>
<feature type="compositionally biased region" description="Basic and acidic residues" evidence="2">
    <location>
        <begin position="145"/>
        <end position="161"/>
    </location>
</feature>
<accession>Q23DW1</accession>
<feature type="compositionally biased region" description="Low complexity" evidence="2">
    <location>
        <begin position="234"/>
        <end position="250"/>
    </location>
</feature>
<feature type="compositionally biased region" description="Pro residues" evidence="2">
    <location>
        <begin position="310"/>
        <end position="324"/>
    </location>
</feature>